<dbReference type="PANTHER" id="PTHR19256">
    <property type="entry name" value="T-CELL RECEPTOR GAMMA CHAIN"/>
    <property type="match status" value="1"/>
</dbReference>
<reference evidence="9 10" key="1">
    <citation type="journal article" date="2009" name="Science">
        <title>Genome sequence, comparative analysis, and population genetics of the domestic horse.</title>
        <authorList>
            <consortium name="Broad Institute Genome Sequencing Platform"/>
            <consortium name="Broad Institute Whole Genome Assembly Team"/>
            <person name="Wade C.M."/>
            <person name="Giulotto E."/>
            <person name="Sigurdsson S."/>
            <person name="Zoli M."/>
            <person name="Gnerre S."/>
            <person name="Imsland F."/>
            <person name="Lear T.L."/>
            <person name="Adelson D.L."/>
            <person name="Bailey E."/>
            <person name="Bellone R.R."/>
            <person name="Bloecker H."/>
            <person name="Distl O."/>
            <person name="Edgar R.C."/>
            <person name="Garber M."/>
            <person name="Leeb T."/>
            <person name="Mauceli E."/>
            <person name="MacLeod J.N."/>
            <person name="Penedo M.C.T."/>
            <person name="Raison J.M."/>
            <person name="Sharpe T."/>
            <person name="Vogel J."/>
            <person name="Andersson L."/>
            <person name="Antczak D.F."/>
            <person name="Biagi T."/>
            <person name="Binns M.M."/>
            <person name="Chowdhary B.P."/>
            <person name="Coleman S.J."/>
            <person name="Della Valle G."/>
            <person name="Fryc S."/>
            <person name="Guerin G."/>
            <person name="Hasegawa T."/>
            <person name="Hill E.W."/>
            <person name="Jurka J."/>
            <person name="Kiialainen A."/>
            <person name="Lindgren G."/>
            <person name="Liu J."/>
            <person name="Magnani E."/>
            <person name="Mickelson J.R."/>
            <person name="Murray J."/>
            <person name="Nergadze S.G."/>
            <person name="Onofrio R."/>
            <person name="Pedroni S."/>
            <person name="Piras M.F."/>
            <person name="Raudsepp T."/>
            <person name="Rocchi M."/>
            <person name="Roeed K.H."/>
            <person name="Ryder O.A."/>
            <person name="Searle S."/>
            <person name="Skow L."/>
            <person name="Swinburne J.E."/>
            <person name="Syvaenen A.C."/>
            <person name="Tozaki T."/>
            <person name="Valberg S.J."/>
            <person name="Vaudin M."/>
            <person name="White J.R."/>
            <person name="Zody M.C."/>
            <person name="Lander E.S."/>
            <person name="Lindblad-Toh K."/>
        </authorList>
    </citation>
    <scope>NUCLEOTIDE SEQUENCE [LARGE SCALE GENOMIC DNA]</scope>
    <source>
        <strain evidence="9 10">Thoroughbred</strain>
    </source>
</reference>
<dbReference type="PROSITE" id="PS50835">
    <property type="entry name" value="IG_LIKE"/>
    <property type="match status" value="1"/>
</dbReference>
<keyword evidence="10" id="KW-1185">Reference proteome</keyword>
<reference evidence="9" key="2">
    <citation type="submission" date="2025-08" db="UniProtKB">
        <authorList>
            <consortium name="Ensembl"/>
        </authorList>
    </citation>
    <scope>IDENTIFICATION</scope>
    <source>
        <strain evidence="9">Thoroughbred</strain>
    </source>
</reference>
<dbReference type="InParanoid" id="F7DDY6"/>
<sequence>MKMWPSTTVLDGTTCEGTYWIKKFGEGTKLIVTPSDRRLPADISPKPTIFLPSVAEINLHKAGTFLCLLENFFPDVIKVYWKENDGNTILESQQGNTMKTDNTYMKFSWLTVTGKSMDKEHKCIVQHEKNKGGVDQEILFPSVNKVVTSMASAVGSTTAYPTEKSTVTVADSTTASPTERSAPLQLQLTSTSAYYTYLLLLLKSVVYLAIIASCLFRRTEVCGDGKSS</sequence>
<evidence type="ECO:0000256" key="4">
    <source>
        <dbReference type="ARBA" id="ARBA00023136"/>
    </source>
</evidence>
<dbReference type="SUPFAM" id="SSF48726">
    <property type="entry name" value="Immunoglobulin"/>
    <property type="match status" value="1"/>
</dbReference>
<evidence type="ECO:0000256" key="5">
    <source>
        <dbReference type="ARBA" id="ARBA00023170"/>
    </source>
</evidence>
<keyword evidence="4 7" id="KW-0472">Membrane</keyword>
<dbReference type="InterPro" id="IPR036179">
    <property type="entry name" value="Ig-like_dom_sf"/>
</dbReference>
<evidence type="ECO:0000256" key="6">
    <source>
        <dbReference type="ARBA" id="ARBA00023319"/>
    </source>
</evidence>
<dbReference type="Bgee" id="ENSECAG00000019999">
    <property type="expression patterns" value="Expressed in leukocyte and 10 other cell types or tissues"/>
</dbReference>
<feature type="domain" description="Ig-like" evidence="8">
    <location>
        <begin position="45"/>
        <end position="140"/>
    </location>
</feature>
<keyword evidence="2 7" id="KW-0812">Transmembrane</keyword>
<dbReference type="Gene3D" id="2.60.40.10">
    <property type="entry name" value="Immunoglobulins"/>
    <property type="match status" value="1"/>
</dbReference>
<dbReference type="PaxDb" id="9796-ENSECAP00000017436"/>
<proteinExistence type="predicted"/>
<dbReference type="InterPro" id="IPR051117">
    <property type="entry name" value="TRG_var/const_region"/>
</dbReference>
<keyword evidence="3 7" id="KW-1133">Transmembrane helix</keyword>
<dbReference type="SMART" id="SM00407">
    <property type="entry name" value="IGc1"/>
    <property type="match status" value="1"/>
</dbReference>
<evidence type="ECO:0000256" key="3">
    <source>
        <dbReference type="ARBA" id="ARBA00022989"/>
    </source>
</evidence>
<dbReference type="FunCoup" id="F7DDY6">
    <property type="interactions" value="94"/>
</dbReference>
<dbReference type="InterPro" id="IPR007110">
    <property type="entry name" value="Ig-like_dom"/>
</dbReference>
<dbReference type="AlphaFoldDB" id="F7DDY6"/>
<protein>
    <recommendedName>
        <fullName evidence="8">Ig-like domain-containing protein</fullName>
    </recommendedName>
</protein>
<name>F7DDY6_HORSE</name>
<feature type="transmembrane region" description="Helical" evidence="7">
    <location>
        <begin position="194"/>
        <end position="216"/>
    </location>
</feature>
<dbReference type="Pfam" id="PF07654">
    <property type="entry name" value="C1-set"/>
    <property type="match status" value="1"/>
</dbReference>
<evidence type="ECO:0000256" key="1">
    <source>
        <dbReference type="ARBA" id="ARBA00004370"/>
    </source>
</evidence>
<dbReference type="FunFam" id="2.60.40.10:FF:001083">
    <property type="entry name" value="T cell receptor gamma constant 2"/>
    <property type="match status" value="1"/>
</dbReference>
<dbReference type="HOGENOM" id="CLU_077975_3_1_1"/>
<evidence type="ECO:0000256" key="2">
    <source>
        <dbReference type="ARBA" id="ARBA00022692"/>
    </source>
</evidence>
<evidence type="ECO:0000313" key="10">
    <source>
        <dbReference type="Proteomes" id="UP000002281"/>
    </source>
</evidence>
<dbReference type="PANTHER" id="PTHR19256:SF62">
    <property type="entry name" value="IG-LIKE DOMAIN-CONTAINING PROTEIN"/>
    <property type="match status" value="1"/>
</dbReference>
<dbReference type="GeneTree" id="ENSGT00940000153143"/>
<dbReference type="InterPro" id="IPR003597">
    <property type="entry name" value="Ig_C1-set"/>
</dbReference>
<keyword evidence="6" id="KW-0393">Immunoglobulin domain</keyword>
<dbReference type="InterPro" id="IPR013783">
    <property type="entry name" value="Ig-like_fold"/>
</dbReference>
<evidence type="ECO:0000313" key="9">
    <source>
        <dbReference type="Ensembl" id="ENSECAP00000017436.3"/>
    </source>
</evidence>
<evidence type="ECO:0000259" key="8">
    <source>
        <dbReference type="PROSITE" id="PS50835"/>
    </source>
</evidence>
<dbReference type="GO" id="GO:0009897">
    <property type="term" value="C:external side of plasma membrane"/>
    <property type="evidence" value="ECO:0000318"/>
    <property type="project" value="GO_Central"/>
</dbReference>
<dbReference type="Ensembl" id="ENSECAT00000021185.4">
    <property type="protein sequence ID" value="ENSECAP00000017436.3"/>
    <property type="gene ID" value="ENSECAG00000019999.4"/>
</dbReference>
<evidence type="ECO:0000256" key="7">
    <source>
        <dbReference type="SAM" id="Phobius"/>
    </source>
</evidence>
<dbReference type="Proteomes" id="UP000002281">
    <property type="component" value="Chromosome 4"/>
</dbReference>
<accession>F7DDY6</accession>
<reference evidence="9" key="3">
    <citation type="submission" date="2025-09" db="UniProtKB">
        <authorList>
            <consortium name="Ensembl"/>
        </authorList>
    </citation>
    <scope>IDENTIFICATION</scope>
    <source>
        <strain evidence="9">Thoroughbred</strain>
    </source>
</reference>
<comment type="subcellular location">
    <subcellularLocation>
        <location evidence="1">Membrane</location>
    </subcellularLocation>
</comment>
<organism evidence="9 10">
    <name type="scientific">Equus caballus</name>
    <name type="common">Horse</name>
    <dbReference type="NCBI Taxonomy" id="9796"/>
    <lineage>
        <taxon>Eukaryota</taxon>
        <taxon>Metazoa</taxon>
        <taxon>Chordata</taxon>
        <taxon>Craniata</taxon>
        <taxon>Vertebrata</taxon>
        <taxon>Euteleostomi</taxon>
        <taxon>Mammalia</taxon>
        <taxon>Eutheria</taxon>
        <taxon>Laurasiatheria</taxon>
        <taxon>Perissodactyla</taxon>
        <taxon>Equidae</taxon>
        <taxon>Equus</taxon>
    </lineage>
</organism>
<keyword evidence="5" id="KW-0675">Receptor</keyword>